<feature type="transmembrane region" description="Helical" evidence="1">
    <location>
        <begin position="59"/>
        <end position="81"/>
    </location>
</feature>
<comment type="caution">
    <text evidence="2">The sequence shown here is derived from an EMBL/GenBank/DDBJ whole genome shotgun (WGS) entry which is preliminary data.</text>
</comment>
<evidence type="ECO:0000256" key="1">
    <source>
        <dbReference type="SAM" id="Phobius"/>
    </source>
</evidence>
<reference evidence="2 3" key="1">
    <citation type="submission" date="2019-03" db="EMBL/GenBank/DDBJ databases">
        <title>Metabolic potential of uncultured bacteria and archaea associated with petroleum seepage in deep-sea sediments.</title>
        <authorList>
            <person name="Dong X."/>
            <person name="Hubert C."/>
        </authorList>
    </citation>
    <scope>NUCLEOTIDE SEQUENCE [LARGE SCALE GENOMIC DNA]</scope>
    <source>
        <strain evidence="2">E44_bin92</strain>
    </source>
</reference>
<dbReference type="EMBL" id="SOKU01000084">
    <property type="protein sequence ID" value="TES86504.1"/>
    <property type="molecule type" value="Genomic_DNA"/>
</dbReference>
<keyword evidence="1" id="KW-0812">Transmembrane</keyword>
<sequence>MLGFTGMVAQVLLLREMLVIFYGNELTIGIILGNWLVPEAIGAFFLGRQIEKIRAKLEAFVAVQLGISLLFPLMIYLTRIFKGIIG</sequence>
<name>A0A523QLB0_UNCAE</name>
<protein>
    <submittedName>
        <fullName evidence="2">Spermine synthase</fullName>
    </submittedName>
</protein>
<dbReference type="AlphaFoldDB" id="A0A523QLB0"/>
<proteinExistence type="predicted"/>
<keyword evidence="1" id="KW-0472">Membrane</keyword>
<accession>A0A523QLB0</accession>
<feature type="transmembrane region" description="Helical" evidence="1">
    <location>
        <begin position="26"/>
        <end position="47"/>
    </location>
</feature>
<dbReference type="Proteomes" id="UP000320781">
    <property type="component" value="Unassembled WGS sequence"/>
</dbReference>
<evidence type="ECO:0000313" key="3">
    <source>
        <dbReference type="Proteomes" id="UP000320781"/>
    </source>
</evidence>
<feature type="non-terminal residue" evidence="2">
    <location>
        <position position="86"/>
    </location>
</feature>
<evidence type="ECO:0000313" key="2">
    <source>
        <dbReference type="EMBL" id="TES86504.1"/>
    </source>
</evidence>
<organism evidence="2 3">
    <name type="scientific">Aerophobetes bacterium</name>
    <dbReference type="NCBI Taxonomy" id="2030807"/>
    <lineage>
        <taxon>Bacteria</taxon>
        <taxon>Candidatus Aerophobota</taxon>
    </lineage>
</organism>
<gene>
    <name evidence="2" type="ORF">E3J95_01775</name>
</gene>
<keyword evidence="1" id="KW-1133">Transmembrane helix</keyword>